<dbReference type="Proteomes" id="UP000020595">
    <property type="component" value="Unassembled WGS sequence"/>
</dbReference>
<accession>A0A009HGZ2</accession>
<name>A0A009HGZ2_ACIB9</name>
<gene>
    <name evidence="2" type="ORF">J512_4046</name>
</gene>
<feature type="domain" description="CD-NTase associated protein 4-like DNA endonuclease" evidence="1">
    <location>
        <begin position="21"/>
        <end position="224"/>
    </location>
</feature>
<dbReference type="PATRIC" id="fig|1310613.3.peg.3866"/>
<dbReference type="AlphaFoldDB" id="A0A009HGZ2"/>
<proteinExistence type="predicted"/>
<reference evidence="2 3" key="1">
    <citation type="submission" date="2014-02" db="EMBL/GenBank/DDBJ databases">
        <title>Comparative genomics and transcriptomics to identify genetic mechanisms underlying the emergence of carbapenem resistant Acinetobacter baumannii (CRAb).</title>
        <authorList>
            <person name="Harris A.D."/>
            <person name="Johnson K.J."/>
            <person name="George J."/>
            <person name="Shefchek K."/>
            <person name="Daugherty S.C."/>
            <person name="Parankush S."/>
            <person name="Sadzewicz L."/>
            <person name="Tallon L."/>
            <person name="Sengamalay N."/>
            <person name="Hazen T.H."/>
            <person name="Rasko D.A."/>
        </authorList>
    </citation>
    <scope>NUCLEOTIDE SEQUENCE [LARGE SCALE GENOMIC DNA]</scope>
    <source>
        <strain evidence="2 3">1295743</strain>
    </source>
</reference>
<sequence>MSEIEKIKTPNPLAVAQRETAGASTYGKYEYQYHWALGRVLDEHSTSSDYVVFVELHEDVVYCSSIDETKALFEFNQVKNKSTTKFTSKSLTKCSKKEPNSVLGKMLVGIKDKPYRDKLISLNLVATCGFSLQLNGEPLNLEVIKVGDLHENCINDIQTAIDLEIGDKSLPDTLSFITPTLPANGFQQYTIGKISSLVNRIKAGANHNPESIYRLLMDELRIKGAVTYDYKLWDDLIQKKGLTGITVENTIAQFTNSNDLKTRENELTEILNELNLKHNEKAKIRKEFHRYHASSLQRNLAVLQVHEIIRNIVNINYPIYEDEGLEVFIEESMSQLLKNDKITSIHIDAIKAGIFYELIGKNEEY</sequence>
<dbReference type="GO" id="GO:0004518">
    <property type="term" value="F:nuclease activity"/>
    <property type="evidence" value="ECO:0007669"/>
    <property type="project" value="InterPro"/>
</dbReference>
<evidence type="ECO:0000313" key="2">
    <source>
        <dbReference type="EMBL" id="EXB03472.1"/>
    </source>
</evidence>
<dbReference type="InterPro" id="IPR025382">
    <property type="entry name" value="Cap4-like_endonuclease_dom"/>
</dbReference>
<comment type="caution">
    <text evidence="2">The sequence shown here is derived from an EMBL/GenBank/DDBJ whole genome shotgun (WGS) entry which is preliminary data.</text>
</comment>
<evidence type="ECO:0000313" key="3">
    <source>
        <dbReference type="Proteomes" id="UP000020595"/>
    </source>
</evidence>
<protein>
    <recommendedName>
        <fullName evidence="1">CD-NTase associated protein 4-like DNA endonuclease domain-containing protein</fullName>
    </recommendedName>
</protein>
<dbReference type="Pfam" id="PF14130">
    <property type="entry name" value="Cap4_nuclease"/>
    <property type="match status" value="1"/>
</dbReference>
<dbReference type="EMBL" id="JEWH01000092">
    <property type="protein sequence ID" value="EXB03472.1"/>
    <property type="molecule type" value="Genomic_DNA"/>
</dbReference>
<evidence type="ECO:0000259" key="1">
    <source>
        <dbReference type="Pfam" id="PF14130"/>
    </source>
</evidence>
<dbReference type="RefSeq" id="WP_050676162.1">
    <property type="nucleotide sequence ID" value="NZ_JEWH01000092.1"/>
</dbReference>
<organism evidence="2 3">
    <name type="scientific">Acinetobacter baumannii (strain 1295743)</name>
    <dbReference type="NCBI Taxonomy" id="1310613"/>
    <lineage>
        <taxon>Bacteria</taxon>
        <taxon>Pseudomonadati</taxon>
        <taxon>Pseudomonadota</taxon>
        <taxon>Gammaproteobacteria</taxon>
        <taxon>Moraxellales</taxon>
        <taxon>Moraxellaceae</taxon>
        <taxon>Acinetobacter</taxon>
        <taxon>Acinetobacter calcoaceticus/baumannii complex</taxon>
    </lineage>
</organism>